<dbReference type="RefSeq" id="WP_244444547.1">
    <property type="nucleotide sequence ID" value="NZ_JMQM01000001.1"/>
</dbReference>
<keyword evidence="1" id="KW-0175">Coiled coil</keyword>
<evidence type="ECO:0000313" key="3">
    <source>
        <dbReference type="Proteomes" id="UP000053675"/>
    </source>
</evidence>
<organism evidence="2 3">
    <name type="scientific">Nitratireductor basaltis</name>
    <dbReference type="NCBI Taxonomy" id="472175"/>
    <lineage>
        <taxon>Bacteria</taxon>
        <taxon>Pseudomonadati</taxon>
        <taxon>Pseudomonadota</taxon>
        <taxon>Alphaproteobacteria</taxon>
        <taxon>Hyphomicrobiales</taxon>
        <taxon>Phyllobacteriaceae</taxon>
        <taxon>Nitratireductor</taxon>
    </lineage>
</organism>
<name>A0A084UDJ0_9HYPH</name>
<protein>
    <submittedName>
        <fullName evidence="2">ATPase involved in DNA repair</fullName>
    </submittedName>
</protein>
<dbReference type="Proteomes" id="UP000053675">
    <property type="component" value="Unassembled WGS sequence"/>
</dbReference>
<dbReference type="STRING" id="472175.EL18_02068"/>
<feature type="coiled-coil region" evidence="1">
    <location>
        <begin position="686"/>
        <end position="720"/>
    </location>
</feature>
<feature type="coiled-coil region" evidence="1">
    <location>
        <begin position="924"/>
        <end position="971"/>
    </location>
</feature>
<dbReference type="PATRIC" id="fig|472175.3.peg.2071"/>
<reference evidence="2 3" key="1">
    <citation type="submission" date="2014-05" db="EMBL/GenBank/DDBJ databases">
        <title>Draft Genome Sequence of Nitratireductor basaltis Strain UMTGB225, A Marine Bacterium Isolated from Green Barrel Tunicate.</title>
        <authorList>
            <person name="Gan H.Y."/>
        </authorList>
    </citation>
    <scope>NUCLEOTIDE SEQUENCE [LARGE SCALE GENOMIC DNA]</scope>
    <source>
        <strain evidence="2 3">UMTGB225</strain>
    </source>
</reference>
<proteinExistence type="predicted"/>
<dbReference type="EMBL" id="JMQM01000001">
    <property type="protein sequence ID" value="KFB11026.1"/>
    <property type="molecule type" value="Genomic_DNA"/>
</dbReference>
<accession>A0A084UDJ0</accession>
<keyword evidence="3" id="KW-1185">Reference proteome</keyword>
<evidence type="ECO:0000313" key="2">
    <source>
        <dbReference type="EMBL" id="KFB11026.1"/>
    </source>
</evidence>
<sequence length="1385" mass="151708">MPFLEERVTPQNLANIAAPERVEQADPSLGDTLGAAFRTQNTIGSFMASRGMADPYEIEEGFNAIDYVKDDPDFAPYVEEFAGIFNKRAAEAKKLQIKQEQQDRRTLDAAGASGIIAEMAAGVFDLPTLLIPGSVVTVGARTTGSLALGVAGAAALDAGVSEAALQATQATRTAGETALNIGGSVVLGGALGALAGRYLLPAEQVALSRKVEAQEQGFEEFDQAFINTGAASAGAAARDKGAVTLKDESLIKRLPGINRQDPLIRLQLSPLESGRQTVRGLAETPLEYAENARGVATEKGGSVETRVKMWNAPMAKAVREIDTFYARYFHGTPEPSSWQRRLSPALSELDRRRGGQKLTYKEFKEEVGRAAYSGEAHEIPEVAQAAKVYREIDEQLKKAAIEARLFPVDIAVAGDISHRFRVYNREMIIARRGDFTQRLVDYFKSKQEAAGFRAEELRVGSKIIQADKVRSRFEQAFSRLDSLEQRLEGRSAVRQRKQADIEANRQTRFDVMRERAPDPVVKALRGADETATMIDVVKDARKAERSANRKQSYAERYPVLGTIRSKGGVRVGSKLDSELRSMGVTPKTHPGLFKKNGGLGDIDNFVKSEDPIFDNLPDDGAGYVDSNALHNAIREELAGNPLKTAEQVAAEEINENLSEVAEQWLESVGLGSNATVKEVRDYIRRILGAEKDLDGLDARISRLESELEDFDKATDALRNERDISASEAKVIADELNELEESLAEVGDLANASPRISQMVDLARTKRDLFKAKLEQRKLRNRVEAIERLATDGKATDEMLAEMAAKRVDLERLAENIGKLSSKADTLEKTAPKAADLEKAEEFADLSEDEIMSMVDEVVDTILGNAEGRIPYDIVAGPRGALKDRVLKIESAKIHEFLENDIETVLRMQMRTMAPDIELAKKFGSVDLKEEIRKVNDEANAKIRNAKTEKERKALEKERKAAIRDIEGIRDRIRGTYAMPSDPSSLVVRANRVARNLNYVRLLGGMTISALPDMAKVVFTHGLTSTFKDGFLPLIRNFKAVRLAADEVKTAGTALDMVLDTRTMAIADIMDEFGRHSKFERGLSALSSKFGLVSLMAPWNAAMKQFAGMVTMTNVLRASEQLAKGSAPQDVVRKLAASGIDADMAGRIAFEFKKHGDRQGNVWLAQTGDWTDREAAEAFRAAIVRDVDRIIVTPGQDKPLWMSTELGKTVGQFKSFLVSSTQRTLLAGLQQRDAAVLNGTIAMLGLGAMAHALKEITAGRELPDEPQVWAVNALDRSGLTGWLMEVNAISEKATRGRVGFSALTGEQVTRYASRNVYGAFLGPSADAVADIFQVSGSIFAGDTTKSDLRKARQLLPAQNLFYIREMLNAVEEGAGEALNLPDTRRN</sequence>
<evidence type="ECO:0000256" key="1">
    <source>
        <dbReference type="SAM" id="Coils"/>
    </source>
</evidence>
<comment type="caution">
    <text evidence="2">The sequence shown here is derived from an EMBL/GenBank/DDBJ whole genome shotgun (WGS) entry which is preliminary data.</text>
</comment>
<dbReference type="eggNOG" id="ENOG502Z7PE">
    <property type="taxonomic scope" value="Bacteria"/>
</dbReference>
<gene>
    <name evidence="2" type="ORF">EL18_02068</name>
</gene>